<feature type="chain" id="PRO_5036082213" evidence="1">
    <location>
        <begin position="19"/>
        <end position="341"/>
    </location>
</feature>
<evidence type="ECO:0000313" key="5">
    <source>
        <dbReference type="Proteomes" id="UP000284657"/>
    </source>
</evidence>
<evidence type="ECO:0000256" key="1">
    <source>
        <dbReference type="SAM" id="SignalP"/>
    </source>
</evidence>
<dbReference type="PANTHER" id="PTHR22538">
    <property type="entry name" value="CILIA- AND FLAGELLA-ASSOCIATED PROTEIN 74"/>
    <property type="match status" value="1"/>
</dbReference>
<evidence type="ECO:0000313" key="2">
    <source>
        <dbReference type="EMBL" id="RLN56964.1"/>
    </source>
</evidence>
<gene>
    <name evidence="3" type="ORF">BBJ29_005912</name>
    <name evidence="2" type="ORF">BBP00_00007747</name>
</gene>
<accession>A0A3F2RJE3</accession>
<dbReference type="EMBL" id="MBDO02000335">
    <property type="protein sequence ID" value="RLN56964.1"/>
    <property type="molecule type" value="Genomic_DNA"/>
</dbReference>
<proteinExistence type="predicted"/>
<evidence type="ECO:0000313" key="4">
    <source>
        <dbReference type="Proteomes" id="UP000277300"/>
    </source>
</evidence>
<reference evidence="4 5" key="1">
    <citation type="submission" date="2018-07" db="EMBL/GenBank/DDBJ databases">
        <title>Genome sequencing of oomycete isolates from Chile give support for New Zealand origin for Phytophthora kernoviae and make available the first Nothophytophthora sp. genome.</title>
        <authorList>
            <person name="Studholme D.J."/>
            <person name="Sanfuentes E."/>
            <person name="Panda P."/>
            <person name="Hill R."/>
            <person name="Sambles C."/>
            <person name="Grant M."/>
            <person name="Williams N.M."/>
            <person name="Mcdougal R.L."/>
        </authorList>
    </citation>
    <scope>NUCLEOTIDE SEQUENCE [LARGE SCALE GENOMIC DNA]</scope>
    <source>
        <strain evidence="2">Chile6</strain>
        <strain evidence="3">Chile7</strain>
    </source>
</reference>
<dbReference type="Proteomes" id="UP000277300">
    <property type="component" value="Unassembled WGS sequence"/>
</dbReference>
<sequence>MMLSLLLHCSVLIGTLLALTTQADATQQSTLQGQATEWPSLHLHFTLKRSTIQIYGQSEFSMVANPIVSSDSTSVLYDSFAAFTEGMTSYNYSLVDGIAYVSSVTAGDNVATPLVKCLDSDALPPINSIANALNDATAISTNGLIECRSGEMFKVSVSNMEFVVCYSGSVGFTMHGSDMDITVEYTKNRTDILAPADIDTTQGPRAMLLIDEVRDDGIKSLAYEGGSYSNVELNEAYKVAQKVYRKNVYAALCSNGFSGLPSSAHWAYWVLGLTIPHKSFKNDGMVEFLSCAGGFPASKFGNSHNDRFYVTKLNHDDTTFRNGDALLNEAKMPIKWFECLL</sequence>
<protein>
    <submittedName>
        <fullName evidence="2">Uncharacterized protein</fullName>
    </submittedName>
</protein>
<dbReference type="EMBL" id="MBAD02000969">
    <property type="protein sequence ID" value="RLN60471.1"/>
    <property type="molecule type" value="Genomic_DNA"/>
</dbReference>
<keyword evidence="1" id="KW-0732">Signal</keyword>
<organism evidence="2 4">
    <name type="scientific">Phytophthora kernoviae</name>
    <dbReference type="NCBI Taxonomy" id="325452"/>
    <lineage>
        <taxon>Eukaryota</taxon>
        <taxon>Sar</taxon>
        <taxon>Stramenopiles</taxon>
        <taxon>Oomycota</taxon>
        <taxon>Peronosporomycetes</taxon>
        <taxon>Peronosporales</taxon>
        <taxon>Peronosporaceae</taxon>
        <taxon>Phytophthora</taxon>
    </lineage>
</organism>
<feature type="signal peptide" evidence="1">
    <location>
        <begin position="1"/>
        <end position="18"/>
    </location>
</feature>
<comment type="caution">
    <text evidence="2">The sequence shown here is derived from an EMBL/GenBank/DDBJ whole genome shotgun (WGS) entry which is preliminary data.</text>
</comment>
<dbReference type="PANTHER" id="PTHR22538:SF1">
    <property type="entry name" value="VWFD DOMAIN-CONTAINING PROTEIN"/>
    <property type="match status" value="1"/>
</dbReference>
<name>A0A3F2RJE3_9STRA</name>
<dbReference type="Proteomes" id="UP000284657">
    <property type="component" value="Unassembled WGS sequence"/>
</dbReference>
<dbReference type="OrthoDB" id="95392at2759"/>
<dbReference type="AlphaFoldDB" id="A0A3F2RJE3"/>
<evidence type="ECO:0000313" key="3">
    <source>
        <dbReference type="EMBL" id="RLN60471.1"/>
    </source>
</evidence>